<evidence type="ECO:0000313" key="4">
    <source>
        <dbReference type="Proteomes" id="UP000031737"/>
    </source>
</evidence>
<dbReference type="EMBL" id="AUPL01005853">
    <property type="protein sequence ID" value="ESL06473.1"/>
    <property type="molecule type" value="Genomic_DNA"/>
</dbReference>
<dbReference type="Proteomes" id="UP000031737">
    <property type="component" value="Unassembled WGS sequence"/>
</dbReference>
<sequence>MEYCFNFVQTLVSYFLGGTMKSTMSEPSLVSFTFPLTKTLSCCLRYLCIQSNAIKIIFSHRCGSSELRLAGINIPECSFSEIVIEVFHNNRIVEAANADITSIKKSVSWAVDGPLMFRALRLFEGSNPLTLELTCDLTSVLMYQEECGRWARIGALHDLGPILNVDHGIIVLHRVYDLQAFCHIVRFIATSEEVKCTVALRFDNMQTFIELKNSNSTASALVEGELLQGHVEGSARTAELFGFAELAMRVGGTAALFVGLGSDNLAMFRLDWQSVPTERSSAFLYFSGS</sequence>
<feature type="domain" description="DUF7881" evidence="2">
    <location>
        <begin position="26"/>
        <end position="159"/>
    </location>
</feature>
<reference evidence="3 4" key="1">
    <citation type="submission" date="2013-07" db="EMBL/GenBank/DDBJ databases">
        <authorList>
            <person name="Stoco P.H."/>
            <person name="Wagner G."/>
            <person name="Gerber A."/>
            <person name="Zaha A."/>
            <person name="Thompson C."/>
            <person name="Bartholomeu D.C."/>
            <person name="Luckemeyer D.D."/>
            <person name="Bahia D."/>
            <person name="Loreto E."/>
            <person name="Prestes E.B."/>
            <person name="Lima F.M."/>
            <person name="Rodrigues-Luiz G."/>
            <person name="Vallejo G.A."/>
            <person name="Filho J.F."/>
            <person name="Monteiro K.M."/>
            <person name="Tyler K.M."/>
            <person name="de Almeida L.G."/>
            <person name="Ortiz M.F."/>
            <person name="Siervo M.A."/>
            <person name="de Moraes M.H."/>
            <person name="Cunha O.L."/>
            <person name="Mendonca-Neto R."/>
            <person name="Silva R."/>
            <person name="Teixeira S.M."/>
            <person name="Murta S.M."/>
            <person name="Sincero T.C."/>
            <person name="Mendes T.A."/>
            <person name="Urmenyi T.P."/>
            <person name="Silva V.G."/>
            <person name="da Rocha W.D."/>
            <person name="Andersson B."/>
            <person name="Romanha A.J."/>
            <person name="Steindel M."/>
            <person name="de Vasconcelos A.T."/>
            <person name="Grisard E.C."/>
        </authorList>
    </citation>
    <scope>NUCLEOTIDE SEQUENCE [LARGE SCALE GENOMIC DNA]</scope>
    <source>
        <strain evidence="3 4">SC58</strain>
    </source>
</reference>
<proteinExistence type="predicted"/>
<evidence type="ECO:0000313" key="3">
    <source>
        <dbReference type="EMBL" id="ESL06473.1"/>
    </source>
</evidence>
<comment type="caution">
    <text evidence="3">The sequence shown here is derived from an EMBL/GenBank/DDBJ whole genome shotgun (WGS) entry which is preliminary data.</text>
</comment>
<evidence type="ECO:0000259" key="1">
    <source>
        <dbReference type="Pfam" id="PF25363"/>
    </source>
</evidence>
<dbReference type="AlphaFoldDB" id="A0A061ITU6"/>
<evidence type="ECO:0000259" key="2">
    <source>
        <dbReference type="Pfam" id="PF25365"/>
    </source>
</evidence>
<feature type="domain" description="DUF7881" evidence="1">
    <location>
        <begin position="160"/>
        <end position="284"/>
    </location>
</feature>
<organism evidence="3 4">
    <name type="scientific">Trypanosoma rangeli SC58</name>
    <dbReference type="NCBI Taxonomy" id="429131"/>
    <lineage>
        <taxon>Eukaryota</taxon>
        <taxon>Discoba</taxon>
        <taxon>Euglenozoa</taxon>
        <taxon>Kinetoplastea</taxon>
        <taxon>Metakinetoplastina</taxon>
        <taxon>Trypanosomatida</taxon>
        <taxon>Trypanosomatidae</taxon>
        <taxon>Trypanosoma</taxon>
        <taxon>Herpetosoma</taxon>
    </lineage>
</organism>
<gene>
    <name evidence="3" type="ORF">TRSC58_05853</name>
</gene>
<dbReference type="Pfam" id="PF25365">
    <property type="entry name" value="DUF7881_N"/>
    <property type="match status" value="1"/>
</dbReference>
<protein>
    <submittedName>
        <fullName evidence="3">Uncharacterized protein</fullName>
    </submittedName>
</protein>
<dbReference type="VEuPathDB" id="TriTrypDB:TRSC58_05853"/>
<dbReference type="InterPro" id="IPR059037">
    <property type="entry name" value="DUF7881_N"/>
</dbReference>
<dbReference type="InterPro" id="IPR059038">
    <property type="entry name" value="DUF7881_C"/>
</dbReference>
<dbReference type="Pfam" id="PF25363">
    <property type="entry name" value="DUF7881_C"/>
    <property type="match status" value="1"/>
</dbReference>
<name>A0A061ITU6_TRYRA</name>
<dbReference type="OrthoDB" id="270316at2759"/>
<accession>A0A061ITU6</accession>
<keyword evidence="4" id="KW-1185">Reference proteome</keyword>